<dbReference type="AlphaFoldDB" id="A0A1I7UUJ2"/>
<protein>
    <submittedName>
        <fullName evidence="4">ShKT domain-containing protein</fullName>
    </submittedName>
</protein>
<dbReference type="PANTHER" id="PTHR21724:SF98">
    <property type="entry name" value="SHKT DOMAIN-CONTAINING PROTEIN"/>
    <property type="match status" value="1"/>
</dbReference>
<accession>A0A1I7UUJ2</accession>
<name>A0A1I7UUJ2_9PELO</name>
<evidence type="ECO:0000313" key="4">
    <source>
        <dbReference type="WBParaSite" id="Csp11.Scaffold630.g19488.t1"/>
    </source>
</evidence>
<dbReference type="PANTHER" id="PTHR21724">
    <property type="entry name" value="SHKT DOMAIN-CONTAINING PROTEIN"/>
    <property type="match status" value="1"/>
</dbReference>
<dbReference type="eggNOG" id="ENOG502SG1P">
    <property type="taxonomic scope" value="Eukaryota"/>
</dbReference>
<comment type="caution">
    <text evidence="1">Lacks conserved residue(s) required for the propagation of feature annotation.</text>
</comment>
<dbReference type="SMART" id="SM00254">
    <property type="entry name" value="ShKT"/>
    <property type="match status" value="2"/>
</dbReference>
<organism evidence="3 4">
    <name type="scientific">Caenorhabditis tropicalis</name>
    <dbReference type="NCBI Taxonomy" id="1561998"/>
    <lineage>
        <taxon>Eukaryota</taxon>
        <taxon>Metazoa</taxon>
        <taxon>Ecdysozoa</taxon>
        <taxon>Nematoda</taxon>
        <taxon>Chromadorea</taxon>
        <taxon>Rhabditida</taxon>
        <taxon>Rhabditina</taxon>
        <taxon>Rhabditomorpha</taxon>
        <taxon>Rhabditoidea</taxon>
        <taxon>Rhabditidae</taxon>
        <taxon>Peloderinae</taxon>
        <taxon>Caenorhabditis</taxon>
    </lineage>
</organism>
<dbReference type="InterPro" id="IPR003582">
    <property type="entry name" value="ShKT_dom"/>
</dbReference>
<dbReference type="Pfam" id="PF01549">
    <property type="entry name" value="ShK"/>
    <property type="match status" value="2"/>
</dbReference>
<evidence type="ECO:0000256" key="1">
    <source>
        <dbReference type="PROSITE-ProRule" id="PRU01005"/>
    </source>
</evidence>
<evidence type="ECO:0000313" key="3">
    <source>
        <dbReference type="Proteomes" id="UP000095282"/>
    </source>
</evidence>
<keyword evidence="3" id="KW-1185">Reference proteome</keyword>
<evidence type="ECO:0000259" key="2">
    <source>
        <dbReference type="PROSITE" id="PS51670"/>
    </source>
</evidence>
<reference evidence="4" key="1">
    <citation type="submission" date="2016-11" db="UniProtKB">
        <authorList>
            <consortium name="WormBaseParasite"/>
        </authorList>
    </citation>
    <scope>IDENTIFICATION</scope>
</reference>
<proteinExistence type="predicted"/>
<dbReference type="Proteomes" id="UP000095282">
    <property type="component" value="Unplaced"/>
</dbReference>
<dbReference type="PROSITE" id="PS51670">
    <property type="entry name" value="SHKT"/>
    <property type="match status" value="1"/>
</dbReference>
<dbReference type="Gene3D" id="1.10.10.1940">
    <property type="match status" value="1"/>
</dbReference>
<sequence>MPSDLQLVSFNSFSNNGSPITDKYIPLLKDYCPVTCNLCPGATTTAPPTPNPNCYDASPQCKAWAHNGYCDQTFYTCAEKIKWCAKTCGFCTKGACKDH</sequence>
<dbReference type="WBParaSite" id="Csp11.Scaffold630.g19488.t1">
    <property type="protein sequence ID" value="Csp11.Scaffold630.g19488.t1"/>
    <property type="gene ID" value="Csp11.Scaffold630.g19488"/>
</dbReference>
<dbReference type="STRING" id="1561998.A0A1I7UUJ2"/>
<feature type="domain" description="ShKT" evidence="2">
    <location>
        <begin position="54"/>
        <end position="91"/>
    </location>
</feature>